<evidence type="ECO:0000313" key="3">
    <source>
        <dbReference type="EMBL" id="CAA2139082.1"/>
    </source>
</evidence>
<dbReference type="AlphaFoldDB" id="A0A679JJ96"/>
<dbReference type="SUPFAM" id="SSF51735">
    <property type="entry name" value="NAD(P)-binding Rossmann-fold domains"/>
    <property type="match status" value="1"/>
</dbReference>
<keyword evidence="3" id="KW-0614">Plasmid</keyword>
<dbReference type="EMBL" id="LR743510">
    <property type="protein sequence ID" value="CAA2139082.1"/>
    <property type="molecule type" value="Genomic_DNA"/>
</dbReference>
<comment type="similarity">
    <text evidence="2">Belongs to the short-chain dehydrogenases/reductases (SDR) family.</text>
</comment>
<dbReference type="RefSeq" id="WP_339160033.1">
    <property type="nucleotide sequence ID" value="NZ_LR743510.1"/>
</dbReference>
<sequence length="286" mass="30341">MANAASIPGKICLVTGATSGIGYETALGLARAGARVGIVGRDAGRTDETASRIRDAVPAAVIDVFLADLFSQGEIRRLAAEVRALYPRLDVLVNNAGAIFDARYVTVDGLERTWALDHLAYMQLTLDLLDLMKASAPARIVHVASRAHQRGRIDLEDLDGARRYGALKAYSQAKLGNVLFTAALAGRLAGTGVTANSLHPGVIASGFAGGTGGWFGVSWSLIRPFLSNPANGAETSLHLATSPEVDGVTGLYFSKRRPVPTSRHGRDQALQERVWALSLRQLGRAE</sequence>
<dbReference type="PRINTS" id="PR00081">
    <property type="entry name" value="GDHRDH"/>
</dbReference>
<keyword evidence="1 3" id="KW-0560">Oxidoreductase</keyword>
<dbReference type="InterPro" id="IPR002347">
    <property type="entry name" value="SDR_fam"/>
</dbReference>
<dbReference type="Gene3D" id="3.40.50.720">
    <property type="entry name" value="NAD(P)-binding Rossmann-like Domain"/>
    <property type="match status" value="1"/>
</dbReference>
<dbReference type="PRINTS" id="PR00080">
    <property type="entry name" value="SDRFAMILY"/>
</dbReference>
<protein>
    <submittedName>
        <fullName evidence="3">Rhamnolipids biosynthesis 3-oxoacyl-[acyl-carrier-protein] reductase</fullName>
        <ecNumber evidence="3">1.1.1.100</ecNumber>
    </submittedName>
</protein>
<dbReference type="PANTHER" id="PTHR43157:SF31">
    <property type="entry name" value="PHOSPHATIDYLINOSITOL-GLYCAN BIOSYNTHESIS CLASS F PROTEIN"/>
    <property type="match status" value="1"/>
</dbReference>
<evidence type="ECO:0000256" key="2">
    <source>
        <dbReference type="RuleBase" id="RU000363"/>
    </source>
</evidence>
<accession>A0A679JJ96</accession>
<name>A0A679JJ96_9HYPH</name>
<reference evidence="3" key="1">
    <citation type="submission" date="2019-12" db="EMBL/GenBank/DDBJ databases">
        <authorList>
            <person name="Cremers G."/>
        </authorList>
    </citation>
    <scope>NUCLEOTIDE SEQUENCE</scope>
    <source>
        <strain evidence="3">Mbul2</strain>
        <plasmid evidence="3">1</plasmid>
    </source>
</reference>
<dbReference type="PANTHER" id="PTHR43157">
    <property type="entry name" value="PHOSPHATIDYLINOSITOL-GLYCAN BIOSYNTHESIS CLASS F PROTEIN-RELATED"/>
    <property type="match status" value="1"/>
</dbReference>
<dbReference type="EC" id="1.1.1.100" evidence="3"/>
<proteinExistence type="inferred from homology"/>
<dbReference type="InterPro" id="IPR036291">
    <property type="entry name" value="NAD(P)-bd_dom_sf"/>
</dbReference>
<dbReference type="GO" id="GO:0004316">
    <property type="term" value="F:3-oxoacyl-[acyl-carrier-protein] reductase (NADPH) activity"/>
    <property type="evidence" value="ECO:0007669"/>
    <property type="project" value="UniProtKB-EC"/>
</dbReference>
<evidence type="ECO:0000256" key="1">
    <source>
        <dbReference type="ARBA" id="ARBA00023002"/>
    </source>
</evidence>
<dbReference type="CDD" id="cd05327">
    <property type="entry name" value="retinol-DH_like_SDR_c_like"/>
    <property type="match status" value="1"/>
</dbReference>
<organism evidence="3">
    <name type="scientific">Methylobacterium bullatum</name>
    <dbReference type="NCBI Taxonomy" id="570505"/>
    <lineage>
        <taxon>Bacteria</taxon>
        <taxon>Pseudomonadati</taxon>
        <taxon>Pseudomonadota</taxon>
        <taxon>Alphaproteobacteria</taxon>
        <taxon>Hyphomicrobiales</taxon>
        <taxon>Methylobacteriaceae</taxon>
        <taxon>Methylobacterium</taxon>
    </lineage>
</organism>
<gene>
    <name evidence="3" type="primary">rhlG</name>
    <name evidence="3" type="ORF">MBLL_01451</name>
</gene>
<geneLocation type="plasmid" evidence="3">
    <name>1</name>
</geneLocation>
<dbReference type="Pfam" id="PF00106">
    <property type="entry name" value="adh_short"/>
    <property type="match status" value="1"/>
</dbReference>